<dbReference type="PANTHER" id="PTHR46844">
    <property type="entry name" value="SLR5058 PROTEIN"/>
    <property type="match status" value="1"/>
</dbReference>
<dbReference type="Pfam" id="PF05729">
    <property type="entry name" value="NACHT"/>
    <property type="match status" value="1"/>
</dbReference>
<evidence type="ECO:0000313" key="2">
    <source>
        <dbReference type="Proteomes" id="UP000282597"/>
    </source>
</evidence>
<dbReference type="KEGG" id="mcys:MCB1EB_1184"/>
<protein>
    <submittedName>
        <fullName evidence="1">Uncharacterized protein</fullName>
    </submittedName>
</protein>
<dbReference type="EMBL" id="AP018150">
    <property type="protein sequence ID" value="BBE09345.1"/>
    <property type="molecule type" value="Genomic_DNA"/>
</dbReference>
<keyword evidence="2" id="KW-1185">Reference proteome</keyword>
<gene>
    <name evidence="1" type="ORF">MCB1EB_1184</name>
</gene>
<dbReference type="Proteomes" id="UP000282597">
    <property type="component" value="Chromosome"/>
</dbReference>
<dbReference type="InterPro" id="IPR027417">
    <property type="entry name" value="P-loop_NTPase"/>
</dbReference>
<reference evidence="1 2" key="1">
    <citation type="journal article" date="2018" name="Microbes Environ.">
        <title>Comparative Genomic Insights into Endofungal Lifestyles of Two Bacterial Endosymbionts, Mycoavidus cysteinexigens and Burkholderia rhizoxinica.</title>
        <authorList>
            <person name="Sharmin D."/>
            <person name="Guo Y."/>
            <person name="Nishizawa T."/>
            <person name="Ohshima S."/>
            <person name="Sato Y."/>
            <person name="Takashima Y."/>
            <person name="Narisawa K."/>
            <person name="Ohta H."/>
        </authorList>
    </citation>
    <scope>NUCLEOTIDE SEQUENCE [LARGE SCALE GENOMIC DNA]</scope>
    <source>
        <strain evidence="1 2">B1-EB</strain>
    </source>
</reference>
<sequence>MWPHAVLSDNLCEALYQHYKLSNLLIQRVSGETVSLKDCYINLAIVESQVQREKDKEELKKQAVSFEPLPNGEQQLWQDRFESVLWVPLRQLKTHSPKRLEDLLCNQYFVGHERRQAQALSKVFYAHQDKTLFILDGLDEVIGELDERSPLRDLVQNLLTQAHVVITSRPAGVETSLLGQLDLELETVGFSLDTCLKTQKPSQCRCCTRQWWINCGVKTACG</sequence>
<evidence type="ECO:0000313" key="1">
    <source>
        <dbReference type="EMBL" id="BBE09345.1"/>
    </source>
</evidence>
<dbReference type="InterPro" id="IPR007111">
    <property type="entry name" value="NACHT_NTPase"/>
</dbReference>
<accession>A0A2Z6EW83</accession>
<organism evidence="1 2">
    <name type="scientific">Mycoavidus cysteinexigens</name>
    <dbReference type="NCBI Taxonomy" id="1553431"/>
    <lineage>
        <taxon>Bacteria</taxon>
        <taxon>Pseudomonadati</taxon>
        <taxon>Pseudomonadota</taxon>
        <taxon>Betaproteobacteria</taxon>
        <taxon>Burkholderiales</taxon>
        <taxon>Burkholderiaceae</taxon>
        <taxon>Mycoavidus</taxon>
    </lineage>
</organism>
<dbReference type="Gene3D" id="3.40.50.300">
    <property type="entry name" value="P-loop containing nucleotide triphosphate hydrolases"/>
    <property type="match status" value="1"/>
</dbReference>
<name>A0A2Z6EW83_9BURK</name>
<dbReference type="AlphaFoldDB" id="A0A2Z6EW83"/>
<proteinExistence type="predicted"/>
<dbReference type="RefSeq" id="WP_045362106.1">
    <property type="nucleotide sequence ID" value="NZ_AP018150.1"/>
</dbReference>
<dbReference type="PANTHER" id="PTHR46844:SF1">
    <property type="entry name" value="SLR5058 PROTEIN"/>
    <property type="match status" value="1"/>
</dbReference>